<keyword evidence="3" id="KW-1185">Reference proteome</keyword>
<sequence>MFLDQIPVVPVACYANNIYCNVQEELAGVDPRVARHYRPGFPSRSSSQDRDSDVRKHAYRPPRHRNPHLHDFNGGGHNEGDDSHDSSDDGLEFDRPSHGIIELSAEKAGRDVTPLNLGFGEDEKNKKMNRGNFVSGKSTHGFHLEQKLKYFIKHVKPIEEHILTIIWNYP</sequence>
<comment type="caution">
    <text evidence="2">The sequence shown here is derived from an EMBL/GenBank/DDBJ whole genome shotgun (WGS) entry which is preliminary data.</text>
</comment>
<organism evidence="2 3">
    <name type="scientific">Dryococelus australis</name>
    <dbReference type="NCBI Taxonomy" id="614101"/>
    <lineage>
        <taxon>Eukaryota</taxon>
        <taxon>Metazoa</taxon>
        <taxon>Ecdysozoa</taxon>
        <taxon>Arthropoda</taxon>
        <taxon>Hexapoda</taxon>
        <taxon>Insecta</taxon>
        <taxon>Pterygota</taxon>
        <taxon>Neoptera</taxon>
        <taxon>Polyneoptera</taxon>
        <taxon>Phasmatodea</taxon>
        <taxon>Verophasmatodea</taxon>
        <taxon>Anareolatae</taxon>
        <taxon>Phasmatidae</taxon>
        <taxon>Eurycanthinae</taxon>
        <taxon>Dryococelus</taxon>
    </lineage>
</organism>
<feature type="compositionally biased region" description="Basic and acidic residues" evidence="1">
    <location>
        <begin position="47"/>
        <end position="56"/>
    </location>
</feature>
<name>A0ABQ9HRI0_9NEOP</name>
<feature type="region of interest" description="Disordered" evidence="1">
    <location>
        <begin position="37"/>
        <end position="95"/>
    </location>
</feature>
<proteinExistence type="predicted"/>
<protein>
    <submittedName>
        <fullName evidence="2">Uncharacterized protein</fullName>
    </submittedName>
</protein>
<feature type="compositionally biased region" description="Basic and acidic residues" evidence="1">
    <location>
        <begin position="78"/>
        <end position="95"/>
    </location>
</feature>
<gene>
    <name evidence="2" type="ORF">PR048_012898</name>
</gene>
<reference evidence="2 3" key="1">
    <citation type="submission" date="2023-02" db="EMBL/GenBank/DDBJ databases">
        <title>LHISI_Scaffold_Assembly.</title>
        <authorList>
            <person name="Stuart O.P."/>
            <person name="Cleave R."/>
            <person name="Magrath M.J.L."/>
            <person name="Mikheyev A.S."/>
        </authorList>
    </citation>
    <scope>NUCLEOTIDE SEQUENCE [LARGE SCALE GENOMIC DNA]</scope>
    <source>
        <strain evidence="2">Daus_M_001</strain>
        <tissue evidence="2">Leg muscle</tissue>
    </source>
</reference>
<evidence type="ECO:0000313" key="3">
    <source>
        <dbReference type="Proteomes" id="UP001159363"/>
    </source>
</evidence>
<feature type="compositionally biased region" description="Basic residues" evidence="1">
    <location>
        <begin position="57"/>
        <end position="67"/>
    </location>
</feature>
<dbReference type="EMBL" id="JARBHB010000004">
    <property type="protein sequence ID" value="KAJ8886686.1"/>
    <property type="molecule type" value="Genomic_DNA"/>
</dbReference>
<evidence type="ECO:0000313" key="2">
    <source>
        <dbReference type="EMBL" id="KAJ8886686.1"/>
    </source>
</evidence>
<accession>A0ABQ9HRI0</accession>
<evidence type="ECO:0000256" key="1">
    <source>
        <dbReference type="SAM" id="MobiDB-lite"/>
    </source>
</evidence>
<dbReference type="Proteomes" id="UP001159363">
    <property type="component" value="Chromosome X"/>
</dbReference>